<dbReference type="RefSeq" id="XP_011128516.1">
    <property type="nucleotide sequence ID" value="XM_011130214.1"/>
</dbReference>
<dbReference type="InterPro" id="IPR027408">
    <property type="entry name" value="PNPase/RNase_PH_dom_sf"/>
</dbReference>
<reference evidence="7" key="1">
    <citation type="submission" date="2013-12" db="EMBL/GenBank/DDBJ databases">
        <authorList>
            <person name="Omoto C.K."/>
            <person name="Sibley D."/>
            <person name="Venepally P."/>
            <person name="Hadjithomas M."/>
            <person name="Karamycheva S."/>
            <person name="Brunk B."/>
            <person name="Roos D."/>
            <person name="Caler E."/>
            <person name="Lorenzi H."/>
        </authorList>
    </citation>
    <scope>NUCLEOTIDE SEQUENCE</scope>
</reference>
<dbReference type="GO" id="GO:0071038">
    <property type="term" value="P:TRAMP-dependent tRNA surveillance pathway"/>
    <property type="evidence" value="ECO:0007669"/>
    <property type="project" value="TreeGrafter"/>
</dbReference>
<dbReference type="GO" id="GO:0000177">
    <property type="term" value="C:cytoplasmic exosome (RNase complex)"/>
    <property type="evidence" value="ECO:0007669"/>
    <property type="project" value="TreeGrafter"/>
</dbReference>
<dbReference type="SUPFAM" id="SSF55666">
    <property type="entry name" value="Ribonuclease PH domain 2-like"/>
    <property type="match status" value="1"/>
</dbReference>
<evidence type="ECO:0000256" key="3">
    <source>
        <dbReference type="ARBA" id="ARBA00006678"/>
    </source>
</evidence>
<dbReference type="GO" id="GO:0035925">
    <property type="term" value="F:mRNA 3'-UTR AU-rich region binding"/>
    <property type="evidence" value="ECO:0007669"/>
    <property type="project" value="TreeGrafter"/>
</dbReference>
<dbReference type="GeneID" id="22910377"/>
<dbReference type="OMA" id="VCSIQKA"/>
<organism evidence="7 8">
    <name type="scientific">Gregarina niphandrodes</name>
    <name type="common">Septate eugregarine</name>
    <dbReference type="NCBI Taxonomy" id="110365"/>
    <lineage>
        <taxon>Eukaryota</taxon>
        <taxon>Sar</taxon>
        <taxon>Alveolata</taxon>
        <taxon>Apicomplexa</taxon>
        <taxon>Conoidasida</taxon>
        <taxon>Gregarinasina</taxon>
        <taxon>Eugregarinorida</taxon>
        <taxon>Gregarinidae</taxon>
        <taxon>Gregarina</taxon>
    </lineage>
</organism>
<dbReference type="GO" id="GO:0071035">
    <property type="term" value="P:nuclear polyadenylation-dependent rRNA catabolic process"/>
    <property type="evidence" value="ECO:0007669"/>
    <property type="project" value="TreeGrafter"/>
</dbReference>
<evidence type="ECO:0000259" key="5">
    <source>
        <dbReference type="Pfam" id="PF01138"/>
    </source>
</evidence>
<dbReference type="GO" id="GO:0000467">
    <property type="term" value="P:exonucleolytic trimming to generate mature 3'-end of 5.8S rRNA from tricistronic rRNA transcript (SSU-rRNA, 5.8S rRNA, LSU-rRNA)"/>
    <property type="evidence" value="ECO:0007669"/>
    <property type="project" value="TreeGrafter"/>
</dbReference>
<proteinExistence type="inferred from homology"/>
<evidence type="ECO:0000313" key="7">
    <source>
        <dbReference type="EMBL" id="EZG89047.1"/>
    </source>
</evidence>
<evidence type="ECO:0000256" key="4">
    <source>
        <dbReference type="ARBA" id="ARBA00022490"/>
    </source>
</evidence>
<name>A0A023BDK2_GRENI</name>
<evidence type="ECO:0000259" key="6">
    <source>
        <dbReference type="Pfam" id="PF03725"/>
    </source>
</evidence>
<dbReference type="eggNOG" id="KOG1614">
    <property type="taxonomic scope" value="Eukaryota"/>
</dbReference>
<evidence type="ECO:0000313" key="8">
    <source>
        <dbReference type="Proteomes" id="UP000019763"/>
    </source>
</evidence>
<feature type="domain" description="Exoribonuclease phosphorolytic" evidence="6">
    <location>
        <begin position="180"/>
        <end position="239"/>
    </location>
</feature>
<dbReference type="Proteomes" id="UP000019763">
    <property type="component" value="Unassembled WGS sequence"/>
</dbReference>
<keyword evidence="8" id="KW-1185">Reference proteome</keyword>
<protein>
    <submittedName>
        <fullName evidence="7">3' exoribonuclease domain protein</fullName>
    </submittedName>
</protein>
<dbReference type="PANTHER" id="PTHR11097">
    <property type="entry name" value="EXOSOME COMPLEX EXONUCLEASE RIBOSOMAL RNA PROCESSING PROTEIN"/>
    <property type="match status" value="1"/>
</dbReference>
<dbReference type="PANTHER" id="PTHR11097:SF14">
    <property type="entry name" value="EXOSOME COMPLEX COMPONENT RRP45"/>
    <property type="match status" value="1"/>
</dbReference>
<dbReference type="EMBL" id="AFNH02000029">
    <property type="protein sequence ID" value="EZG89047.1"/>
    <property type="molecule type" value="Genomic_DNA"/>
</dbReference>
<comment type="caution">
    <text evidence="7">The sequence shown here is derived from an EMBL/GenBank/DDBJ whole genome shotgun (WGS) entry which is preliminary data.</text>
</comment>
<comment type="similarity">
    <text evidence="3">Belongs to the RNase PH family.</text>
</comment>
<sequence>MASLLNVTKVAAGLNEGLRLSRRSFDELRELIIRLYPRSSWVELGRTVVLARIQASQVMPWPDRPNEGMLSFSCHYGRSTTTTVGHRSPKGDHIAQVVDSVIKGSNAIDMNSLCILSGQRVWNLKVHIHVVVDDGNVLDAACMSCMAALSSFRFVDATAAGDHAESLANADDPLPLLHHPLTISFAVVPYQSKKFVVADPDKGEESASAAIITIGCNPAGDICLVNKCGGTSVTPETISQ</sequence>
<dbReference type="AlphaFoldDB" id="A0A023BDK2"/>
<dbReference type="GO" id="GO:0000176">
    <property type="term" value="C:nuclear exosome (RNase complex)"/>
    <property type="evidence" value="ECO:0007669"/>
    <property type="project" value="TreeGrafter"/>
</dbReference>
<dbReference type="Gene3D" id="3.30.230.70">
    <property type="entry name" value="GHMP Kinase, N-terminal domain"/>
    <property type="match status" value="1"/>
</dbReference>
<dbReference type="InterPro" id="IPR036345">
    <property type="entry name" value="ExoRNase_PH_dom2_sf"/>
</dbReference>
<evidence type="ECO:0000256" key="2">
    <source>
        <dbReference type="ARBA" id="ARBA00004496"/>
    </source>
</evidence>
<keyword evidence="4" id="KW-0963">Cytoplasm</keyword>
<dbReference type="InterPro" id="IPR020568">
    <property type="entry name" value="Ribosomal_Su5_D2-typ_SF"/>
</dbReference>
<dbReference type="VEuPathDB" id="CryptoDB:GNI_003400"/>
<dbReference type="GO" id="GO:0034473">
    <property type="term" value="P:U1 snRNA 3'-end processing"/>
    <property type="evidence" value="ECO:0007669"/>
    <property type="project" value="TreeGrafter"/>
</dbReference>
<dbReference type="Pfam" id="PF01138">
    <property type="entry name" value="RNase_PH"/>
    <property type="match status" value="1"/>
</dbReference>
<comment type="subcellular location">
    <subcellularLocation>
        <location evidence="2">Cytoplasm</location>
    </subcellularLocation>
    <subcellularLocation>
        <location evidence="1">Nucleus</location>
    </subcellularLocation>
</comment>
<dbReference type="InterPro" id="IPR001247">
    <property type="entry name" value="ExoRNase_PH_dom1"/>
</dbReference>
<dbReference type="GO" id="GO:0034475">
    <property type="term" value="P:U4 snRNA 3'-end processing"/>
    <property type="evidence" value="ECO:0007669"/>
    <property type="project" value="TreeGrafter"/>
</dbReference>
<gene>
    <name evidence="7" type="ORF">GNI_003400</name>
</gene>
<dbReference type="Pfam" id="PF03725">
    <property type="entry name" value="RNase_PH_C"/>
    <property type="match status" value="1"/>
</dbReference>
<accession>A0A023BDK2</accession>
<dbReference type="GO" id="GO:0034476">
    <property type="term" value="P:U5 snRNA 3'-end processing"/>
    <property type="evidence" value="ECO:0007669"/>
    <property type="project" value="TreeGrafter"/>
</dbReference>
<evidence type="ECO:0000256" key="1">
    <source>
        <dbReference type="ARBA" id="ARBA00004123"/>
    </source>
</evidence>
<dbReference type="GO" id="GO:0016075">
    <property type="term" value="P:rRNA catabolic process"/>
    <property type="evidence" value="ECO:0007669"/>
    <property type="project" value="TreeGrafter"/>
</dbReference>
<dbReference type="InterPro" id="IPR050590">
    <property type="entry name" value="Exosome_comp_Rrp42_subfam"/>
</dbReference>
<dbReference type="OrthoDB" id="10264038at2759"/>
<dbReference type="GO" id="GO:0071028">
    <property type="term" value="P:nuclear mRNA surveillance"/>
    <property type="evidence" value="ECO:0007669"/>
    <property type="project" value="TreeGrafter"/>
</dbReference>
<dbReference type="InterPro" id="IPR015847">
    <property type="entry name" value="ExoRNase_PH_dom2"/>
</dbReference>
<feature type="domain" description="Exoribonuclease phosphorolytic" evidence="5">
    <location>
        <begin position="39"/>
        <end position="153"/>
    </location>
</feature>
<dbReference type="SUPFAM" id="SSF54211">
    <property type="entry name" value="Ribosomal protein S5 domain 2-like"/>
    <property type="match status" value="1"/>
</dbReference>